<feature type="transmembrane region" description="Helical" evidence="1">
    <location>
        <begin position="113"/>
        <end position="135"/>
    </location>
</feature>
<feature type="transmembrane region" description="Helical" evidence="1">
    <location>
        <begin position="47"/>
        <end position="69"/>
    </location>
</feature>
<evidence type="ECO:0000313" key="3">
    <source>
        <dbReference type="Proteomes" id="UP000323824"/>
    </source>
</evidence>
<gene>
    <name evidence="2" type="ORF">EW093_04975</name>
</gene>
<name>A0A5C1Q9Q6_9SPIO</name>
<keyword evidence="1" id="KW-1133">Transmembrane helix</keyword>
<accession>A0A5C1Q9Q6</accession>
<feature type="transmembrane region" description="Helical" evidence="1">
    <location>
        <begin position="7"/>
        <end position="27"/>
    </location>
</feature>
<protein>
    <submittedName>
        <fullName evidence="2">Uncharacterized protein</fullName>
    </submittedName>
</protein>
<reference evidence="2 3" key="1">
    <citation type="submission" date="2019-02" db="EMBL/GenBank/DDBJ databases">
        <authorList>
            <person name="Fomenkov A."/>
            <person name="Dubinina G."/>
            <person name="Grabovich M."/>
            <person name="Vincze T."/>
            <person name="Roberts R.J."/>
        </authorList>
    </citation>
    <scope>NUCLEOTIDE SEQUENCE [LARGE SCALE GENOMIC DNA]</scope>
    <source>
        <strain evidence="2 3">P</strain>
    </source>
</reference>
<organism evidence="2 3">
    <name type="scientific">Thiospirochaeta perfilievii</name>
    <dbReference type="NCBI Taxonomy" id="252967"/>
    <lineage>
        <taxon>Bacteria</taxon>
        <taxon>Pseudomonadati</taxon>
        <taxon>Spirochaetota</taxon>
        <taxon>Spirochaetia</taxon>
        <taxon>Spirochaetales</taxon>
        <taxon>Spirochaetaceae</taxon>
        <taxon>Thiospirochaeta</taxon>
    </lineage>
</organism>
<feature type="transmembrane region" description="Helical" evidence="1">
    <location>
        <begin position="81"/>
        <end position="107"/>
    </location>
</feature>
<sequence>MKIDDTLGLRLSIIVGAITCLTLLQSSGMVINGAEILKIEFTTKVNITLGLFSFALISHLTQFLYFIILGNFDLMHGVNRIICNLSIIFPILFILFIVFDMSLFYFYDIKSRYLIVNILSALIFVGLLVIPFITFRRKYR</sequence>
<evidence type="ECO:0000313" key="2">
    <source>
        <dbReference type="EMBL" id="QEN04078.1"/>
    </source>
</evidence>
<dbReference type="KEGG" id="sper:EW093_04975"/>
<keyword evidence="1" id="KW-0472">Membrane</keyword>
<evidence type="ECO:0000256" key="1">
    <source>
        <dbReference type="SAM" id="Phobius"/>
    </source>
</evidence>
<proteinExistence type="predicted"/>
<dbReference type="EMBL" id="CP035807">
    <property type="protein sequence ID" value="QEN04078.1"/>
    <property type="molecule type" value="Genomic_DNA"/>
</dbReference>
<dbReference type="Proteomes" id="UP000323824">
    <property type="component" value="Chromosome"/>
</dbReference>
<keyword evidence="3" id="KW-1185">Reference proteome</keyword>
<dbReference type="RefSeq" id="WP_149567335.1">
    <property type="nucleotide sequence ID" value="NZ_CP035807.1"/>
</dbReference>
<reference evidence="2 3" key="2">
    <citation type="submission" date="2019-09" db="EMBL/GenBank/DDBJ databases">
        <title>Complete Genome Sequence and Methylome Analysis of free living Spirochaetas.</title>
        <authorList>
            <person name="Leshcheva N."/>
            <person name="Mikheeva N."/>
        </authorList>
    </citation>
    <scope>NUCLEOTIDE SEQUENCE [LARGE SCALE GENOMIC DNA]</scope>
    <source>
        <strain evidence="2 3">P</strain>
    </source>
</reference>
<dbReference type="AlphaFoldDB" id="A0A5C1Q9Q6"/>
<keyword evidence="1" id="KW-0812">Transmembrane</keyword>